<comment type="caution">
    <text evidence="4">The sequence shown here is derived from an EMBL/GenBank/DDBJ whole genome shotgun (WGS) entry which is preliminary data.</text>
</comment>
<keyword evidence="1" id="KW-0472">Membrane</keyword>
<dbReference type="Pfam" id="PF00905">
    <property type="entry name" value="Transpeptidase"/>
    <property type="match status" value="1"/>
</dbReference>
<dbReference type="InterPro" id="IPR001460">
    <property type="entry name" value="PCN-bd_Tpept"/>
</dbReference>
<dbReference type="OrthoDB" id="5241017at2"/>
<evidence type="ECO:0000313" key="4">
    <source>
        <dbReference type="EMBL" id="RSM83900.1"/>
    </source>
</evidence>
<reference evidence="4 5" key="1">
    <citation type="submission" date="2018-05" db="EMBL/GenBank/DDBJ databases">
        <title>Evolution of GPA BGCs.</title>
        <authorList>
            <person name="Waglechner N."/>
            <person name="Wright G.D."/>
        </authorList>
    </citation>
    <scope>NUCLEOTIDE SEQUENCE [LARGE SCALE GENOMIC DNA]</scope>
    <source>
        <strain evidence="4 5">A82846</strain>
    </source>
</reference>
<accession>A0A428Z7X7</accession>
<feature type="domain" description="Penicillin-binding protein transpeptidase" evidence="2">
    <location>
        <begin position="276"/>
        <end position="534"/>
    </location>
</feature>
<dbReference type="PANTHER" id="PTHR30627">
    <property type="entry name" value="PEPTIDOGLYCAN D,D-TRANSPEPTIDASE"/>
    <property type="match status" value="1"/>
</dbReference>
<dbReference type="AlphaFoldDB" id="A0A428Z7X7"/>
<name>A0A428Z7X7_KIBAR</name>
<feature type="transmembrane region" description="Helical" evidence="1">
    <location>
        <begin position="7"/>
        <end position="29"/>
    </location>
</feature>
<proteinExistence type="predicted"/>
<dbReference type="GO" id="GO:0046677">
    <property type="term" value="P:response to antibiotic"/>
    <property type="evidence" value="ECO:0007669"/>
    <property type="project" value="InterPro"/>
</dbReference>
<dbReference type="GO" id="GO:0071972">
    <property type="term" value="F:peptidoglycan L,D-transpeptidase activity"/>
    <property type="evidence" value="ECO:0007669"/>
    <property type="project" value="TreeGrafter"/>
</dbReference>
<dbReference type="InterPro" id="IPR050515">
    <property type="entry name" value="Beta-lactam/transpept"/>
</dbReference>
<evidence type="ECO:0000313" key="5">
    <source>
        <dbReference type="Proteomes" id="UP000287547"/>
    </source>
</evidence>
<dbReference type="Gene3D" id="3.40.710.10">
    <property type="entry name" value="DD-peptidase/beta-lactamase superfamily"/>
    <property type="match status" value="1"/>
</dbReference>
<dbReference type="GO" id="GO:0071555">
    <property type="term" value="P:cell wall organization"/>
    <property type="evidence" value="ECO:0007669"/>
    <property type="project" value="TreeGrafter"/>
</dbReference>
<dbReference type="InterPro" id="IPR007887">
    <property type="entry name" value="MecA_N"/>
</dbReference>
<protein>
    <submittedName>
        <fullName evidence="4">Penicillin-binding protein</fullName>
    </submittedName>
</protein>
<dbReference type="Pfam" id="PF05223">
    <property type="entry name" value="MecA_N"/>
    <property type="match status" value="1"/>
</dbReference>
<evidence type="ECO:0000259" key="3">
    <source>
        <dbReference type="Pfam" id="PF05223"/>
    </source>
</evidence>
<dbReference type="InterPro" id="IPR012338">
    <property type="entry name" value="Beta-lactam/transpept-like"/>
</dbReference>
<feature type="domain" description="NTF2-like N-terminal transpeptidase" evidence="3">
    <location>
        <begin position="60"/>
        <end position="163"/>
    </location>
</feature>
<dbReference type="Proteomes" id="UP000287547">
    <property type="component" value="Unassembled WGS sequence"/>
</dbReference>
<evidence type="ECO:0000259" key="2">
    <source>
        <dbReference type="Pfam" id="PF00905"/>
    </source>
</evidence>
<keyword evidence="1" id="KW-0812">Transmembrane</keyword>
<gene>
    <name evidence="4" type="ORF">DMH04_22370</name>
</gene>
<dbReference type="EMBL" id="QHKI01000018">
    <property type="protein sequence ID" value="RSM83900.1"/>
    <property type="molecule type" value="Genomic_DNA"/>
</dbReference>
<evidence type="ECO:0000256" key="1">
    <source>
        <dbReference type="SAM" id="Phobius"/>
    </source>
</evidence>
<dbReference type="SUPFAM" id="SSF56601">
    <property type="entry name" value="beta-lactamase/transpeptidase-like"/>
    <property type="match status" value="1"/>
</dbReference>
<dbReference type="GO" id="GO:0005886">
    <property type="term" value="C:plasma membrane"/>
    <property type="evidence" value="ECO:0007669"/>
    <property type="project" value="TreeGrafter"/>
</dbReference>
<dbReference type="RefSeq" id="WP_051793479.1">
    <property type="nucleotide sequence ID" value="NZ_QHKI01000018.1"/>
</dbReference>
<dbReference type="PANTHER" id="PTHR30627:SF24">
    <property type="entry name" value="PENICILLIN-BINDING PROTEIN 4B"/>
    <property type="match status" value="1"/>
</dbReference>
<dbReference type="GO" id="GO:0008658">
    <property type="term" value="F:penicillin binding"/>
    <property type="evidence" value="ECO:0007669"/>
    <property type="project" value="InterPro"/>
</dbReference>
<keyword evidence="1" id="KW-1133">Transmembrane helix</keyword>
<sequence>MTDGKRRAILIGGALVAVAIIVAGVFVLWPSSSGGETAGTTSGAKVPAVESAPPIDQMLSPFLTALAAGKAAEAAALTDNPAAAQEAITALYKGVDVGMLSFARKTSTTPRVVNGTVTVPVEATLQVTGASKWAVSWQLAKTNDKWLVKWAPTVIHPKLQAGQTLAVLGDVGQPNEAAVLDETGATIAKWEGSKATPTDPKISPRLMNVVMGGASSSGTTGGRYIAIVDSAGKEVGEPLFGEKPKQTTNEPVKSTLNGKIAIAAQNAVEKSSQPTMLVAIKPSTGGILAVAQNEAASGLSPLSSLYAPGSSFKIISAAAALQQGLNPESSVECPGTKNIGGRTLKNADFELGTTKLRTAFAKSCNTTFGELASKLPADGLRTAADQFGLNADFDIPGIKTELGKVENAEGAVQRAEDSIGQGKIVATPLGMAVVAATVAGKKTVTPKLRLDAQTQVLTGYKAPQGPVLDQIRTMMRDVVTSGTATALNKFGSVYGKTGTAETESQGDNANGWFVGFRGDVAFAVVVVGGKTSTQAVSVTASFLGGF</sequence>
<organism evidence="4 5">
    <name type="scientific">Kibdelosporangium aridum</name>
    <dbReference type="NCBI Taxonomy" id="2030"/>
    <lineage>
        <taxon>Bacteria</taxon>
        <taxon>Bacillati</taxon>
        <taxon>Actinomycetota</taxon>
        <taxon>Actinomycetes</taxon>
        <taxon>Pseudonocardiales</taxon>
        <taxon>Pseudonocardiaceae</taxon>
        <taxon>Kibdelosporangium</taxon>
    </lineage>
</organism>